<evidence type="ECO:0000313" key="6">
    <source>
        <dbReference type="EMBL" id="PKY89509.1"/>
    </source>
</evidence>
<dbReference type="PANTHER" id="PTHR11444:SF1">
    <property type="entry name" value="FUMARATE HYDRATASE, MITOCHONDRIAL"/>
    <property type="match status" value="1"/>
</dbReference>
<dbReference type="Pfam" id="PF10415">
    <property type="entry name" value="FumaraseC_C"/>
    <property type="match status" value="1"/>
</dbReference>
<comment type="subunit">
    <text evidence="3">Homotetramer.</text>
</comment>
<comment type="catalytic activity">
    <reaction evidence="3">
        <text>(S)-malate = fumarate + H2O</text>
        <dbReference type="Rhea" id="RHEA:12460"/>
        <dbReference type="ChEBI" id="CHEBI:15377"/>
        <dbReference type="ChEBI" id="CHEBI:15589"/>
        <dbReference type="ChEBI" id="CHEBI:29806"/>
        <dbReference type="EC" id="4.2.1.2"/>
    </reaction>
</comment>
<keyword evidence="3" id="KW-0816">Tricarboxylic acid cycle</keyword>
<comment type="miscellaneous">
    <text evidence="3">There are 2 substrate-binding sites: the catalytic A site, and the non-catalytic B site that may play a role in the transfer of substrate or product between the active site and the solvent. Alternatively, the B site may bind allosteric effectors.</text>
</comment>
<feature type="binding site" evidence="3">
    <location>
        <position position="179"/>
    </location>
    <ligand>
        <name>substrate</name>
    </ligand>
</feature>
<dbReference type="PROSITE" id="PS00163">
    <property type="entry name" value="FUMARATE_LYASES"/>
    <property type="match status" value="1"/>
</dbReference>
<dbReference type="InterPro" id="IPR008948">
    <property type="entry name" value="L-Aspartase-like"/>
</dbReference>
<dbReference type="InterPro" id="IPR024083">
    <property type="entry name" value="Fumarase/histidase_N"/>
</dbReference>
<proteinExistence type="inferred from homology"/>
<feature type="active site" description="Proton donor/acceptor" evidence="3">
    <location>
        <position position="180"/>
    </location>
</feature>
<dbReference type="InterPro" id="IPR018951">
    <property type="entry name" value="Fumarase_C_C"/>
</dbReference>
<evidence type="ECO:0000256" key="3">
    <source>
        <dbReference type="HAMAP-Rule" id="MF_00743"/>
    </source>
</evidence>
<feature type="binding site" evidence="3">
    <location>
        <position position="311"/>
    </location>
    <ligand>
        <name>substrate</name>
    </ligand>
</feature>
<dbReference type="InterPro" id="IPR005677">
    <property type="entry name" value="Fum_hydII"/>
</dbReference>
<dbReference type="GO" id="GO:0006108">
    <property type="term" value="P:malate metabolic process"/>
    <property type="evidence" value="ECO:0007669"/>
    <property type="project" value="TreeGrafter"/>
</dbReference>
<dbReference type="UniPathway" id="UPA00223">
    <property type="reaction ID" value="UER01007"/>
</dbReference>
<comment type="subcellular location">
    <subcellularLocation>
        <location evidence="3">Cytoplasm</location>
    </subcellularLocation>
</comment>
<comment type="pathway">
    <text evidence="3">Carbohydrate metabolism; tricarboxylic acid cycle; (S)-malate from fumarate: step 1/1.</text>
</comment>
<dbReference type="Gene3D" id="1.20.200.10">
    <property type="entry name" value="Fumarase/aspartase (Central domain)"/>
    <property type="match status" value="1"/>
</dbReference>
<feature type="binding site" evidence="3">
    <location>
        <begin position="95"/>
        <end position="97"/>
    </location>
    <ligand>
        <name>substrate</name>
    </ligand>
</feature>
<feature type="site" description="Important for catalytic activity" evidence="3">
    <location>
        <position position="323"/>
    </location>
</feature>
<dbReference type="GO" id="GO:0006106">
    <property type="term" value="P:fumarate metabolic process"/>
    <property type="evidence" value="ECO:0007669"/>
    <property type="project" value="InterPro"/>
</dbReference>
<dbReference type="AlphaFoldDB" id="A0A2I1K1H2"/>
<reference evidence="6 7" key="1">
    <citation type="submission" date="2017-12" db="EMBL/GenBank/DDBJ databases">
        <title>Phylogenetic diversity of female urinary microbiome.</title>
        <authorList>
            <person name="Thomas-White K."/>
            <person name="Wolfe A.J."/>
        </authorList>
    </citation>
    <scope>NUCLEOTIDE SEQUENCE [LARGE SCALE GENOMIC DNA]</scope>
    <source>
        <strain evidence="6 7">UMB0898</strain>
    </source>
</reference>
<feature type="binding site" evidence="3">
    <location>
        <begin position="316"/>
        <end position="318"/>
    </location>
    <ligand>
        <name>substrate</name>
    </ligand>
</feature>
<keyword evidence="3" id="KW-0963">Cytoplasm</keyword>
<dbReference type="Gene3D" id="1.10.40.30">
    <property type="entry name" value="Fumarase/aspartase (C-terminal domain)"/>
    <property type="match status" value="1"/>
</dbReference>
<comment type="similarity">
    <text evidence="1 3">Belongs to the class-II fumarase/aspartase family. Fumarase subfamily.</text>
</comment>
<dbReference type="SUPFAM" id="SSF48557">
    <property type="entry name" value="L-aspartase-like"/>
    <property type="match status" value="1"/>
</dbReference>
<evidence type="ECO:0000259" key="4">
    <source>
        <dbReference type="Pfam" id="PF00206"/>
    </source>
</evidence>
<dbReference type="PRINTS" id="PR00149">
    <property type="entry name" value="FUMRATELYASE"/>
</dbReference>
<dbReference type="RefSeq" id="WP_101954147.1">
    <property type="nucleotide sequence ID" value="NZ_PKHE01000007.1"/>
</dbReference>
<feature type="domain" description="Fumarase C C-terminal" evidence="5">
    <location>
        <begin position="401"/>
        <end position="453"/>
    </location>
</feature>
<evidence type="ECO:0000313" key="7">
    <source>
        <dbReference type="Proteomes" id="UP000234384"/>
    </source>
</evidence>
<evidence type="ECO:0000259" key="5">
    <source>
        <dbReference type="Pfam" id="PF10415"/>
    </source>
</evidence>
<dbReference type="GO" id="GO:0005737">
    <property type="term" value="C:cytoplasm"/>
    <property type="evidence" value="ECO:0007669"/>
    <property type="project" value="UniProtKB-SubCell"/>
</dbReference>
<feature type="binding site" description="in site B" evidence="3">
    <location>
        <begin position="121"/>
        <end position="124"/>
    </location>
    <ligand>
        <name>substrate</name>
    </ligand>
</feature>
<name>A0A2I1K1H2_9LACT</name>
<accession>A0A2I1K1H2</accession>
<organism evidence="6 7">
    <name type="scientific">Falseniella ignava</name>
    <dbReference type="NCBI Taxonomy" id="137730"/>
    <lineage>
        <taxon>Bacteria</taxon>
        <taxon>Bacillati</taxon>
        <taxon>Bacillota</taxon>
        <taxon>Bacilli</taxon>
        <taxon>Lactobacillales</taxon>
        <taxon>Aerococcaceae</taxon>
        <taxon>Falseniella</taxon>
    </lineage>
</organism>
<dbReference type="InterPro" id="IPR020557">
    <property type="entry name" value="Fumarate_lyase_CS"/>
</dbReference>
<gene>
    <name evidence="3" type="primary">fumC</name>
    <name evidence="6" type="ORF">CYJ57_03870</name>
</gene>
<feature type="domain" description="Fumarate lyase N-terminal" evidence="4">
    <location>
        <begin position="11"/>
        <end position="333"/>
    </location>
</feature>
<dbReference type="Pfam" id="PF00206">
    <property type="entry name" value="Lyase_1"/>
    <property type="match status" value="1"/>
</dbReference>
<dbReference type="PANTHER" id="PTHR11444">
    <property type="entry name" value="ASPARTATEAMMONIA/ARGININOSUCCINATE/ADENYLOSUCCINATE LYASE"/>
    <property type="match status" value="1"/>
</dbReference>
<keyword evidence="2 3" id="KW-0456">Lyase</keyword>
<comment type="caution">
    <text evidence="6">The sequence shown here is derived from an EMBL/GenBank/DDBJ whole genome shotgun (WGS) entry which is preliminary data.</text>
</comment>
<feature type="active site" evidence="3">
    <location>
        <position position="310"/>
    </location>
</feature>
<dbReference type="OrthoDB" id="9769623at2"/>
<dbReference type="EC" id="4.2.1.2" evidence="3"/>
<protein>
    <recommendedName>
        <fullName evidence="3">Fumarate hydratase class II</fullName>
        <shortName evidence="3">Fumarase C</shortName>
        <ecNumber evidence="3">4.2.1.2</ecNumber>
    </recommendedName>
    <alternativeName>
        <fullName evidence="3">Aerobic fumarase</fullName>
    </alternativeName>
    <alternativeName>
        <fullName evidence="3">Iron-independent fumarase</fullName>
    </alternativeName>
</protein>
<dbReference type="GO" id="GO:0006099">
    <property type="term" value="P:tricarboxylic acid cycle"/>
    <property type="evidence" value="ECO:0007669"/>
    <property type="project" value="UniProtKB-UniRule"/>
</dbReference>
<sequence length="457" mass="50588">MSQVNDIYGSVEIPEGVLWGANTQRSLQNFPIGVEKMPRELIEALIHIKRAAAQANGEKGVLDRQIADAIIEASDQILEQKLYDQFPLAIWQTGSGTQTNMNANEVIANLANKNHPGLVVHPNDHVNKGQSSNCVFPTALHVCLTLMINRDLIPAIEAMRDELDQLAEKHQDVLKTGRTHLQDATPVTFGQEAAAWAHCYRQCLSQLEATLPMLRKLTIGGTAVGTGLNAYRGFGADVSRYLNENLGEQFESTENPFHGMSAKDAIVFMHGALTAIAADTMKVANDIRWLASGPRCGIGELTIPANEAGSSIMPGKVNPTQAEAITMVCVQVMANHQAVVMGASQGNFQLNVYMPMILHNAWQSIRLLTDGLNSFRERCVQGIEVNRDKMRENLEKSLMTATYLNNRFGYDQTARIVKEAHERGLRIKDVIVEHQLMTADEFDAFFDYEAMIKPYEL</sequence>
<dbReference type="Proteomes" id="UP000234384">
    <property type="component" value="Unassembled WGS sequence"/>
</dbReference>
<dbReference type="Gene3D" id="1.10.275.10">
    <property type="entry name" value="Fumarase/aspartase (N-terminal domain)"/>
    <property type="match status" value="1"/>
</dbReference>
<dbReference type="FunFam" id="1.20.200.10:FF:000001">
    <property type="entry name" value="Fumarate hydratase, mitochondrial"/>
    <property type="match status" value="1"/>
</dbReference>
<dbReference type="HAMAP" id="MF_00743">
    <property type="entry name" value="FumaraseC"/>
    <property type="match status" value="1"/>
</dbReference>
<feature type="binding site" evidence="3">
    <location>
        <begin position="131"/>
        <end position="133"/>
    </location>
    <ligand>
        <name>substrate</name>
    </ligand>
</feature>
<evidence type="ECO:0000256" key="1">
    <source>
        <dbReference type="ARBA" id="ARBA00009084"/>
    </source>
</evidence>
<dbReference type="GO" id="GO:0004333">
    <property type="term" value="F:fumarate hydratase activity"/>
    <property type="evidence" value="ECO:0007669"/>
    <property type="project" value="UniProtKB-UniRule"/>
</dbReference>
<dbReference type="CDD" id="cd01362">
    <property type="entry name" value="Fumarase_classII"/>
    <property type="match status" value="1"/>
</dbReference>
<dbReference type="EMBL" id="PKHE01000007">
    <property type="protein sequence ID" value="PKY89509.1"/>
    <property type="molecule type" value="Genomic_DNA"/>
</dbReference>
<comment type="function">
    <text evidence="3">Involved in the TCA cycle. Catalyzes the stereospecific interconversion of fumarate to L-malate.</text>
</comment>
<dbReference type="InterPro" id="IPR000362">
    <property type="entry name" value="Fumarate_lyase_fam"/>
</dbReference>
<dbReference type="FunFam" id="1.10.275.10:FF:000001">
    <property type="entry name" value="Fumarate hydratase, mitochondrial"/>
    <property type="match status" value="1"/>
</dbReference>
<dbReference type="PRINTS" id="PR00145">
    <property type="entry name" value="ARGSUCLYASE"/>
</dbReference>
<dbReference type="InterPro" id="IPR022761">
    <property type="entry name" value="Fumarate_lyase_N"/>
</dbReference>
<evidence type="ECO:0000256" key="2">
    <source>
        <dbReference type="ARBA" id="ARBA00023239"/>
    </source>
</evidence>